<comment type="caution">
    <text evidence="2">The sequence shown here is derived from an EMBL/GenBank/DDBJ whole genome shotgun (WGS) entry which is preliminary data.</text>
</comment>
<keyword evidence="3" id="KW-1185">Reference proteome</keyword>
<sequence>MIKNHISMNTTSFRRSSEDTHEDSRAPKPLSREVSGRREAEPRWVEQLRYYIVCDSDRNCFVITVYGVSNTAQFQFKSVRADLLQKLRVNGAIVSPEHVIH</sequence>
<name>A0AAE1VWN7_9SOLA</name>
<organism evidence="2 3">
    <name type="scientific">Anisodus tanguticus</name>
    <dbReference type="NCBI Taxonomy" id="243964"/>
    <lineage>
        <taxon>Eukaryota</taxon>
        <taxon>Viridiplantae</taxon>
        <taxon>Streptophyta</taxon>
        <taxon>Embryophyta</taxon>
        <taxon>Tracheophyta</taxon>
        <taxon>Spermatophyta</taxon>
        <taxon>Magnoliopsida</taxon>
        <taxon>eudicotyledons</taxon>
        <taxon>Gunneridae</taxon>
        <taxon>Pentapetalae</taxon>
        <taxon>asterids</taxon>
        <taxon>lamiids</taxon>
        <taxon>Solanales</taxon>
        <taxon>Solanaceae</taxon>
        <taxon>Solanoideae</taxon>
        <taxon>Hyoscyameae</taxon>
        <taxon>Anisodus</taxon>
    </lineage>
</organism>
<feature type="compositionally biased region" description="Basic and acidic residues" evidence="1">
    <location>
        <begin position="15"/>
        <end position="39"/>
    </location>
</feature>
<dbReference type="Proteomes" id="UP001291623">
    <property type="component" value="Unassembled WGS sequence"/>
</dbReference>
<dbReference type="AlphaFoldDB" id="A0AAE1VWN7"/>
<dbReference type="EMBL" id="JAVYJV010000002">
    <property type="protein sequence ID" value="KAK4376375.1"/>
    <property type="molecule type" value="Genomic_DNA"/>
</dbReference>
<gene>
    <name evidence="2" type="ORF">RND71_002671</name>
</gene>
<evidence type="ECO:0000256" key="1">
    <source>
        <dbReference type="SAM" id="MobiDB-lite"/>
    </source>
</evidence>
<evidence type="ECO:0000313" key="2">
    <source>
        <dbReference type="EMBL" id="KAK4376375.1"/>
    </source>
</evidence>
<proteinExistence type="predicted"/>
<evidence type="ECO:0000313" key="3">
    <source>
        <dbReference type="Proteomes" id="UP001291623"/>
    </source>
</evidence>
<reference evidence="2" key="1">
    <citation type="submission" date="2023-12" db="EMBL/GenBank/DDBJ databases">
        <title>Genome assembly of Anisodus tanguticus.</title>
        <authorList>
            <person name="Wang Y.-J."/>
        </authorList>
    </citation>
    <scope>NUCLEOTIDE SEQUENCE</scope>
    <source>
        <strain evidence="2">KB-2021</strain>
        <tissue evidence="2">Leaf</tissue>
    </source>
</reference>
<accession>A0AAE1VWN7</accession>
<feature type="compositionally biased region" description="Polar residues" evidence="1">
    <location>
        <begin position="1"/>
        <end position="14"/>
    </location>
</feature>
<protein>
    <submittedName>
        <fullName evidence="2">Uncharacterized protein</fullName>
    </submittedName>
</protein>
<feature type="region of interest" description="Disordered" evidence="1">
    <location>
        <begin position="1"/>
        <end position="39"/>
    </location>
</feature>